<evidence type="ECO:0000256" key="1">
    <source>
        <dbReference type="SAM" id="MobiDB-lite"/>
    </source>
</evidence>
<dbReference type="EMBL" id="CAJVPV010042029">
    <property type="protein sequence ID" value="CAG8763225.1"/>
    <property type="molecule type" value="Genomic_DNA"/>
</dbReference>
<organism evidence="2 3">
    <name type="scientific">Acaulospora morrowiae</name>
    <dbReference type="NCBI Taxonomy" id="94023"/>
    <lineage>
        <taxon>Eukaryota</taxon>
        <taxon>Fungi</taxon>
        <taxon>Fungi incertae sedis</taxon>
        <taxon>Mucoromycota</taxon>
        <taxon>Glomeromycotina</taxon>
        <taxon>Glomeromycetes</taxon>
        <taxon>Diversisporales</taxon>
        <taxon>Acaulosporaceae</taxon>
        <taxon>Acaulospora</taxon>
    </lineage>
</organism>
<evidence type="ECO:0000313" key="3">
    <source>
        <dbReference type="Proteomes" id="UP000789342"/>
    </source>
</evidence>
<gene>
    <name evidence="2" type="ORF">AMORRO_LOCUS16080</name>
</gene>
<dbReference type="Proteomes" id="UP000789342">
    <property type="component" value="Unassembled WGS sequence"/>
</dbReference>
<proteinExistence type="predicted"/>
<feature type="compositionally biased region" description="Low complexity" evidence="1">
    <location>
        <begin position="11"/>
        <end position="22"/>
    </location>
</feature>
<dbReference type="AlphaFoldDB" id="A0A9N9J3U6"/>
<feature type="region of interest" description="Disordered" evidence="1">
    <location>
        <begin position="128"/>
        <end position="147"/>
    </location>
</feature>
<keyword evidence="3" id="KW-1185">Reference proteome</keyword>
<feature type="non-terminal residue" evidence="2">
    <location>
        <position position="1"/>
    </location>
</feature>
<comment type="caution">
    <text evidence="2">The sequence shown here is derived from an EMBL/GenBank/DDBJ whole genome shotgun (WGS) entry which is preliminary data.</text>
</comment>
<protein>
    <submittedName>
        <fullName evidence="2">8582_t:CDS:1</fullName>
    </submittedName>
</protein>
<evidence type="ECO:0000313" key="2">
    <source>
        <dbReference type="EMBL" id="CAG8763225.1"/>
    </source>
</evidence>
<reference evidence="2" key="1">
    <citation type="submission" date="2021-06" db="EMBL/GenBank/DDBJ databases">
        <authorList>
            <person name="Kallberg Y."/>
            <person name="Tangrot J."/>
            <person name="Rosling A."/>
        </authorList>
    </citation>
    <scope>NUCLEOTIDE SEQUENCE</scope>
    <source>
        <strain evidence="2">CL551</strain>
    </source>
</reference>
<sequence length="164" mass="18621">QINLVRELAGLPKLSKPSSQQLKQRKRQSIHSYSDSPVYQHDSRRNSSYSQNSRRESLASQRSQRYKPRRSSSTSSRSSRDQARMPTSPASPTSPTLFSNRSSFSSNVSIINDDYFSESVPMHRKISSSSVSTTLNEDNESCNRSFSSKSQKEGNILLFKEDYI</sequence>
<feature type="compositionally biased region" description="Low complexity" evidence="1">
    <location>
        <begin position="86"/>
        <end position="103"/>
    </location>
</feature>
<accession>A0A9N9J3U6</accession>
<name>A0A9N9J3U6_9GLOM</name>
<feature type="region of interest" description="Disordered" evidence="1">
    <location>
        <begin position="1"/>
        <end position="103"/>
    </location>
</feature>